<dbReference type="Gene3D" id="1.25.40.20">
    <property type="entry name" value="Ankyrin repeat-containing domain"/>
    <property type="match status" value="1"/>
</dbReference>
<feature type="repeat" description="ANK" evidence="3">
    <location>
        <begin position="141"/>
        <end position="174"/>
    </location>
</feature>
<dbReference type="InterPro" id="IPR036770">
    <property type="entry name" value="Ankyrin_rpt-contain_sf"/>
</dbReference>
<proteinExistence type="predicted"/>
<feature type="repeat" description="ANK" evidence="3">
    <location>
        <begin position="41"/>
        <end position="73"/>
    </location>
</feature>
<keyword evidence="1" id="KW-0677">Repeat</keyword>
<dbReference type="AlphaFoldDB" id="A0A183IS25"/>
<dbReference type="OrthoDB" id="6781668at2759"/>
<dbReference type="Proteomes" id="UP000270296">
    <property type="component" value="Unassembled WGS sequence"/>
</dbReference>
<evidence type="ECO:0000256" key="2">
    <source>
        <dbReference type="ARBA" id="ARBA00023043"/>
    </source>
</evidence>
<dbReference type="WBParaSite" id="SBAD_0000666901-mRNA-1">
    <property type="protein sequence ID" value="SBAD_0000666901-mRNA-1"/>
    <property type="gene ID" value="SBAD_0000666901"/>
</dbReference>
<keyword evidence="5" id="KW-1185">Reference proteome</keyword>
<dbReference type="PANTHER" id="PTHR24161">
    <property type="entry name" value="ANK_REP_REGION DOMAIN-CONTAINING PROTEIN-RELATED"/>
    <property type="match status" value="1"/>
</dbReference>
<evidence type="ECO:0000256" key="3">
    <source>
        <dbReference type="PROSITE-ProRule" id="PRU00023"/>
    </source>
</evidence>
<accession>A0A183IS25</accession>
<dbReference type="SMART" id="SM00248">
    <property type="entry name" value="ANK"/>
    <property type="match status" value="5"/>
</dbReference>
<dbReference type="PANTHER" id="PTHR24161:SF85">
    <property type="entry name" value="PALMITOYLTRANSFERASE HIP14"/>
    <property type="match status" value="1"/>
</dbReference>
<protein>
    <submittedName>
        <fullName evidence="6">ANK_REP_REGION domain-containing protein</fullName>
    </submittedName>
</protein>
<gene>
    <name evidence="4" type="ORF">SBAD_LOCUS6422</name>
</gene>
<dbReference type="PROSITE" id="PS50297">
    <property type="entry name" value="ANK_REP_REGION"/>
    <property type="match status" value="4"/>
</dbReference>
<reference evidence="6" key="1">
    <citation type="submission" date="2016-06" db="UniProtKB">
        <authorList>
            <consortium name="WormBaseParasite"/>
        </authorList>
    </citation>
    <scope>IDENTIFICATION</scope>
</reference>
<dbReference type="PROSITE" id="PS50088">
    <property type="entry name" value="ANK_REPEAT"/>
    <property type="match status" value="5"/>
</dbReference>
<evidence type="ECO:0000313" key="6">
    <source>
        <dbReference type="WBParaSite" id="SBAD_0000666901-mRNA-1"/>
    </source>
</evidence>
<evidence type="ECO:0000256" key="1">
    <source>
        <dbReference type="ARBA" id="ARBA00022737"/>
    </source>
</evidence>
<sequence>MDYHPSDADVEEMVTATQYGDFEYCKKQVSKGFDVNKRDRDDCTLLHWAAINNRVELVKYYIQQHAEVNAIGGELKSTPLHWAARQGHLKVVVILVTNHADLNLTDSEGCLAIHLAIQYDHTALVAYLISKGCSVNVCDRNGMALLSWATCSGSSSEIFQLLLAMGADVNLKDTTFGNTALHWAVLHNNHVAAALLVNSKADVSIRNYQVCQRLMIRFLFDLPRCS</sequence>
<organism evidence="6">
    <name type="scientific">Soboliphyme baturini</name>
    <dbReference type="NCBI Taxonomy" id="241478"/>
    <lineage>
        <taxon>Eukaryota</taxon>
        <taxon>Metazoa</taxon>
        <taxon>Ecdysozoa</taxon>
        <taxon>Nematoda</taxon>
        <taxon>Enoplea</taxon>
        <taxon>Dorylaimia</taxon>
        <taxon>Dioctophymatida</taxon>
        <taxon>Dioctophymatoidea</taxon>
        <taxon>Soboliphymatidae</taxon>
        <taxon>Soboliphyme</taxon>
    </lineage>
</organism>
<name>A0A183IS25_9BILA</name>
<evidence type="ECO:0000313" key="4">
    <source>
        <dbReference type="EMBL" id="VDP09990.1"/>
    </source>
</evidence>
<feature type="repeat" description="ANK" evidence="3">
    <location>
        <begin position="75"/>
        <end position="107"/>
    </location>
</feature>
<keyword evidence="2 3" id="KW-0040">ANK repeat</keyword>
<feature type="repeat" description="ANK" evidence="3">
    <location>
        <begin position="176"/>
        <end position="208"/>
    </location>
</feature>
<dbReference type="EMBL" id="UZAM01009741">
    <property type="protein sequence ID" value="VDP09990.1"/>
    <property type="molecule type" value="Genomic_DNA"/>
</dbReference>
<feature type="repeat" description="ANK" evidence="3">
    <location>
        <begin position="108"/>
        <end position="140"/>
    </location>
</feature>
<dbReference type="Pfam" id="PF12796">
    <property type="entry name" value="Ank_2"/>
    <property type="match status" value="2"/>
</dbReference>
<dbReference type="SUPFAM" id="SSF48403">
    <property type="entry name" value="Ankyrin repeat"/>
    <property type="match status" value="1"/>
</dbReference>
<dbReference type="InterPro" id="IPR002110">
    <property type="entry name" value="Ankyrin_rpt"/>
</dbReference>
<dbReference type="PRINTS" id="PR01415">
    <property type="entry name" value="ANKYRIN"/>
</dbReference>
<evidence type="ECO:0000313" key="5">
    <source>
        <dbReference type="Proteomes" id="UP000270296"/>
    </source>
</evidence>
<reference evidence="4 5" key="2">
    <citation type="submission" date="2018-11" db="EMBL/GenBank/DDBJ databases">
        <authorList>
            <consortium name="Pathogen Informatics"/>
        </authorList>
    </citation>
    <scope>NUCLEOTIDE SEQUENCE [LARGE SCALE GENOMIC DNA]</scope>
</reference>